<reference evidence="2" key="1">
    <citation type="submission" date="2023-06" db="EMBL/GenBank/DDBJ databases">
        <title>Genome-scale phylogeny and comparative genomics of the fungal order Sordariales.</title>
        <authorList>
            <consortium name="Lawrence Berkeley National Laboratory"/>
            <person name="Hensen N."/>
            <person name="Bonometti L."/>
            <person name="Westerberg I."/>
            <person name="Brannstrom I.O."/>
            <person name="Guillou S."/>
            <person name="Cros-Aarteil S."/>
            <person name="Calhoun S."/>
            <person name="Haridas S."/>
            <person name="Kuo A."/>
            <person name="Mondo S."/>
            <person name="Pangilinan J."/>
            <person name="Riley R."/>
            <person name="Labutti K."/>
            <person name="Andreopoulos B."/>
            <person name="Lipzen A."/>
            <person name="Chen C."/>
            <person name="Yanf M."/>
            <person name="Daum C."/>
            <person name="Ng V."/>
            <person name="Clum A."/>
            <person name="Steindorff A."/>
            <person name="Ohm R."/>
            <person name="Martin F."/>
            <person name="Silar P."/>
            <person name="Natvig D."/>
            <person name="Lalanne C."/>
            <person name="Gautier V."/>
            <person name="Ament-Velasquez S.L."/>
            <person name="Kruys A."/>
            <person name="Hutchinson M.I."/>
            <person name="Powell A.J."/>
            <person name="Barry K."/>
            <person name="Miller A.N."/>
            <person name="Grigoriev I.V."/>
            <person name="Debuchy R."/>
            <person name="Gladieux P."/>
            <person name="Thoren M.H."/>
            <person name="Johannesson H."/>
        </authorList>
    </citation>
    <scope>NUCLEOTIDE SEQUENCE</scope>
    <source>
        <strain evidence="2">SMH4607-1</strain>
    </source>
</reference>
<comment type="caution">
    <text evidence="2">The sequence shown here is derived from an EMBL/GenBank/DDBJ whole genome shotgun (WGS) entry which is preliminary data.</text>
</comment>
<evidence type="ECO:0000256" key="1">
    <source>
        <dbReference type="SAM" id="MobiDB-lite"/>
    </source>
</evidence>
<gene>
    <name evidence="2" type="ORF">B0H67DRAFT_641434</name>
</gene>
<organism evidence="2 3">
    <name type="scientific">Lasiosphaeris hirsuta</name>
    <dbReference type="NCBI Taxonomy" id="260670"/>
    <lineage>
        <taxon>Eukaryota</taxon>
        <taxon>Fungi</taxon>
        <taxon>Dikarya</taxon>
        <taxon>Ascomycota</taxon>
        <taxon>Pezizomycotina</taxon>
        <taxon>Sordariomycetes</taxon>
        <taxon>Sordariomycetidae</taxon>
        <taxon>Sordariales</taxon>
        <taxon>Lasiosphaeriaceae</taxon>
        <taxon>Lasiosphaeris</taxon>
    </lineage>
</organism>
<feature type="region of interest" description="Disordered" evidence="1">
    <location>
        <begin position="1"/>
        <end position="24"/>
    </location>
</feature>
<proteinExistence type="predicted"/>
<evidence type="ECO:0000313" key="3">
    <source>
        <dbReference type="Proteomes" id="UP001172102"/>
    </source>
</evidence>
<dbReference type="EMBL" id="JAUKUA010000002">
    <property type="protein sequence ID" value="KAK0724956.1"/>
    <property type="molecule type" value="Genomic_DNA"/>
</dbReference>
<name>A0AA40E5S7_9PEZI</name>
<evidence type="ECO:0000313" key="2">
    <source>
        <dbReference type="EMBL" id="KAK0724956.1"/>
    </source>
</evidence>
<keyword evidence="3" id="KW-1185">Reference proteome</keyword>
<dbReference type="Proteomes" id="UP001172102">
    <property type="component" value="Unassembled WGS sequence"/>
</dbReference>
<accession>A0AA40E5S7</accession>
<dbReference type="AlphaFoldDB" id="A0AA40E5S7"/>
<sequence>MDSFLHVPSPARRPRRQIARPAPCQEIPSRRISFHKLNSLLHDIFPAGDYVVDIDQNVYKIQAPKAIPEVEIMKRGI</sequence>
<protein>
    <submittedName>
        <fullName evidence="2">Uncharacterized protein</fullName>
    </submittedName>
</protein>